<name>B8IVA5_METNO</name>
<dbReference type="KEGG" id="mno:Mnod_6136"/>
<feature type="compositionally biased region" description="Basic and acidic residues" evidence="1">
    <location>
        <begin position="25"/>
        <end position="36"/>
    </location>
</feature>
<gene>
    <name evidence="2" type="ordered locus">Mnod_6136</name>
</gene>
<organism evidence="2 3">
    <name type="scientific">Methylobacterium nodulans (strain LMG 21967 / CNCM I-2342 / ORS 2060)</name>
    <dbReference type="NCBI Taxonomy" id="460265"/>
    <lineage>
        <taxon>Bacteria</taxon>
        <taxon>Pseudomonadati</taxon>
        <taxon>Pseudomonadota</taxon>
        <taxon>Alphaproteobacteria</taxon>
        <taxon>Hyphomicrobiales</taxon>
        <taxon>Methylobacteriaceae</taxon>
        <taxon>Methylobacterium</taxon>
    </lineage>
</organism>
<evidence type="ECO:0000313" key="3">
    <source>
        <dbReference type="Proteomes" id="UP000008207"/>
    </source>
</evidence>
<evidence type="ECO:0000313" key="2">
    <source>
        <dbReference type="EMBL" id="ACL60956.1"/>
    </source>
</evidence>
<protein>
    <submittedName>
        <fullName evidence="2">Putative transposase</fullName>
    </submittedName>
</protein>
<proteinExistence type="predicted"/>
<keyword evidence="3" id="KW-1185">Reference proteome</keyword>
<dbReference type="HOGENOM" id="CLU_2700528_0_0_5"/>
<dbReference type="EMBL" id="CP001349">
    <property type="protein sequence ID" value="ACL60956.1"/>
    <property type="molecule type" value="Genomic_DNA"/>
</dbReference>
<feature type="region of interest" description="Disordered" evidence="1">
    <location>
        <begin position="20"/>
        <end position="40"/>
    </location>
</feature>
<dbReference type="AlphaFoldDB" id="B8IVA5"/>
<dbReference type="OrthoDB" id="8457153at2"/>
<dbReference type="Proteomes" id="UP000008207">
    <property type="component" value="Chromosome"/>
</dbReference>
<sequence>MLASGTRAAIIAPIRALLAPTPSPDRADLPPARDKQQAPAHPCCGGRLLIVERFRCGETPRLSPIRAVRIDTS</sequence>
<evidence type="ECO:0000256" key="1">
    <source>
        <dbReference type="SAM" id="MobiDB-lite"/>
    </source>
</evidence>
<accession>B8IVA5</accession>
<reference evidence="2 3" key="1">
    <citation type="submission" date="2009-01" db="EMBL/GenBank/DDBJ databases">
        <title>Complete sequence of chromosome of Methylobacterium nodulans ORS 2060.</title>
        <authorList>
            <consortium name="US DOE Joint Genome Institute"/>
            <person name="Lucas S."/>
            <person name="Copeland A."/>
            <person name="Lapidus A."/>
            <person name="Glavina del Rio T."/>
            <person name="Dalin E."/>
            <person name="Tice H."/>
            <person name="Bruce D."/>
            <person name="Goodwin L."/>
            <person name="Pitluck S."/>
            <person name="Sims D."/>
            <person name="Brettin T."/>
            <person name="Detter J.C."/>
            <person name="Han C."/>
            <person name="Larimer F."/>
            <person name="Land M."/>
            <person name="Hauser L."/>
            <person name="Kyrpides N."/>
            <person name="Ivanova N."/>
            <person name="Marx C.J."/>
            <person name="Richardson P."/>
        </authorList>
    </citation>
    <scope>NUCLEOTIDE SEQUENCE [LARGE SCALE GENOMIC DNA]</scope>
    <source>
        <strain evidence="3">LMG 21967 / CNCM I-2342 / ORS 2060</strain>
    </source>
</reference>